<dbReference type="PANTHER" id="PTHR35038:SF6">
    <property type="entry name" value="SURFACE LOCALIZED DECAHEME CYTOCHROME C LIPOPROTEIN"/>
    <property type="match status" value="1"/>
</dbReference>
<dbReference type="InterPro" id="IPR051829">
    <property type="entry name" value="Multiheme_Cytochr_ET"/>
</dbReference>
<proteinExistence type="predicted"/>
<feature type="signal peptide" evidence="2">
    <location>
        <begin position="1"/>
        <end position="32"/>
    </location>
</feature>
<dbReference type="Proteomes" id="UP000319449">
    <property type="component" value="Unassembled WGS sequence"/>
</dbReference>
<evidence type="ECO:0000313" key="4">
    <source>
        <dbReference type="Proteomes" id="UP000319449"/>
    </source>
</evidence>
<gene>
    <name evidence="3" type="ORF">JN12_00963</name>
</gene>
<dbReference type="GO" id="GO:0016491">
    <property type="term" value="F:oxidoreductase activity"/>
    <property type="evidence" value="ECO:0007669"/>
    <property type="project" value="TreeGrafter"/>
</dbReference>
<dbReference type="InterPro" id="IPR036280">
    <property type="entry name" value="Multihaem_cyt_sf"/>
</dbReference>
<dbReference type="Pfam" id="PF09698">
    <property type="entry name" value="GSu_C4xC__C2xCH"/>
    <property type="match status" value="2"/>
</dbReference>
<protein>
    <submittedName>
        <fullName evidence="3">Putative CxxxxCH...CXXCH cytochrome family protein</fullName>
    </submittedName>
</protein>
<dbReference type="NCBIfam" id="TIGR01904">
    <property type="entry name" value="GSu_C4xC__C2xCH"/>
    <property type="match status" value="2"/>
</dbReference>
<dbReference type="AlphaFoldDB" id="A0A562WQP9"/>
<name>A0A562WQP9_9BACT</name>
<dbReference type="PANTHER" id="PTHR35038">
    <property type="entry name" value="DISSIMILATORY SULFITE REDUCTASE SIRA"/>
    <property type="match status" value="1"/>
</dbReference>
<evidence type="ECO:0000256" key="2">
    <source>
        <dbReference type="SAM" id="SignalP"/>
    </source>
</evidence>
<evidence type="ECO:0000313" key="3">
    <source>
        <dbReference type="EMBL" id="TWJ32522.1"/>
    </source>
</evidence>
<feature type="chain" id="PRO_5022174514" evidence="2">
    <location>
        <begin position="33"/>
        <end position="599"/>
    </location>
</feature>
<accession>A0A562WQP9</accession>
<dbReference type="InterPro" id="IPR010176">
    <property type="entry name" value="C4xCH_C2xCH_motif_GEOSU"/>
</dbReference>
<keyword evidence="1 2" id="KW-0732">Signal</keyword>
<comment type="caution">
    <text evidence="3">The sequence shown here is derived from an EMBL/GenBank/DDBJ whole genome shotgun (WGS) entry which is preliminary data.</text>
</comment>
<evidence type="ECO:0000256" key="1">
    <source>
        <dbReference type="ARBA" id="ARBA00022729"/>
    </source>
</evidence>
<reference evidence="3 4" key="1">
    <citation type="submission" date="2019-07" db="EMBL/GenBank/DDBJ databases">
        <title>Genomic Encyclopedia of Archaeal and Bacterial Type Strains, Phase II (KMG-II): from individual species to whole genera.</title>
        <authorList>
            <person name="Goeker M."/>
        </authorList>
    </citation>
    <scope>NUCLEOTIDE SEQUENCE [LARGE SCALE GENOMIC DNA]</scope>
    <source>
        <strain evidence="3 4">ATCC BAA-1139</strain>
    </source>
</reference>
<sequence length="599" mass="63440">MEKRHGVVISKTGLIIGLLSLSLVAITGNAQAAIQCYDCHGDRTTGILKPKDSYSDMGASNLRNSTTGAFLGDHETHLGAAPTANDCVKCHNNQNYTTGHAALGNFKIQVNPALNNFSTSLGRARYGKPIFFNQTSVPQTASCSNVNCHFVSKPTDQWGTRPYATADATTCSKCHDAIPTSNAHTKHITYLGGTTGACSRCHNNYPAAIKPFQHATSAGRRPISVTFSTYSGSYSGGNTLFFPGQTGRVVGSCSNVYCHSNGRKIYTSPQWSSTNTAGCTFCHPNLSATHLKHVATIATATYGNTANNTTDAAYDFGCGNCHPINPANHINGYIELTLNNTHGGPLKSKNNVAVDNAGYKQNVGVSVTCSAAYCHSTGFTANLTFVTSPDWYGTYTGDRCAMCHGNSPNSDSVNRPGSPAHNAHAVGIHYDDIYNGVSGKYGYYSSATKPSAHGDPNQATIISCDICHSNTVATDPAGKNANDKNSICVTCHSAKSRVPTIKRAAHVNGSVDVIFAAVNVRSKAQIRDASFSSYSAVWARTTYKVDSGSYDTAKKSLNQATFTIGASAGQGTCATVSCHNGYTVKWNDTVNCNSCHSRL</sequence>
<organism evidence="3 4">
    <name type="scientific">Geobacter argillaceus</name>
    <dbReference type="NCBI Taxonomy" id="345631"/>
    <lineage>
        <taxon>Bacteria</taxon>
        <taxon>Pseudomonadati</taxon>
        <taxon>Thermodesulfobacteriota</taxon>
        <taxon>Desulfuromonadia</taxon>
        <taxon>Geobacterales</taxon>
        <taxon>Geobacteraceae</taxon>
        <taxon>Geobacter</taxon>
    </lineage>
</organism>
<dbReference type="SUPFAM" id="SSF48695">
    <property type="entry name" value="Multiheme cytochromes"/>
    <property type="match status" value="3"/>
</dbReference>
<dbReference type="RefSeq" id="WP_170241846.1">
    <property type="nucleotide sequence ID" value="NZ_VLLN01000004.1"/>
</dbReference>
<dbReference type="EMBL" id="VLLN01000004">
    <property type="protein sequence ID" value="TWJ32522.1"/>
    <property type="molecule type" value="Genomic_DNA"/>
</dbReference>
<keyword evidence="4" id="KW-1185">Reference proteome</keyword>